<protein>
    <submittedName>
        <fullName evidence="7">ThuA domain-containing protein</fullName>
    </submittedName>
</protein>
<accession>A0A7G7G536</accession>
<dbReference type="SUPFAM" id="SSF52317">
    <property type="entry name" value="Class I glutamine amidotransferase-like"/>
    <property type="match status" value="1"/>
</dbReference>
<organism evidence="7 8">
    <name type="scientific">Adhaeribacter swui</name>
    <dbReference type="NCBI Taxonomy" id="2086471"/>
    <lineage>
        <taxon>Bacteria</taxon>
        <taxon>Pseudomonadati</taxon>
        <taxon>Bacteroidota</taxon>
        <taxon>Cytophagia</taxon>
        <taxon>Cytophagales</taxon>
        <taxon>Hymenobacteraceae</taxon>
        <taxon>Adhaeribacter</taxon>
    </lineage>
</organism>
<dbReference type="Pfam" id="PF00127">
    <property type="entry name" value="Copper-bind"/>
    <property type="match status" value="1"/>
</dbReference>
<dbReference type="SUPFAM" id="SSF50952">
    <property type="entry name" value="Soluble quinoprotein glucose dehydrogenase"/>
    <property type="match status" value="1"/>
</dbReference>
<dbReference type="EMBL" id="CP055156">
    <property type="protein sequence ID" value="QNF32270.1"/>
    <property type="molecule type" value="Genomic_DNA"/>
</dbReference>
<dbReference type="SUPFAM" id="SSF49503">
    <property type="entry name" value="Cupredoxins"/>
    <property type="match status" value="1"/>
</dbReference>
<evidence type="ECO:0000256" key="3">
    <source>
        <dbReference type="ARBA" id="ARBA00022982"/>
    </source>
</evidence>
<evidence type="ECO:0000259" key="6">
    <source>
        <dbReference type="PROSITE" id="PS01159"/>
    </source>
</evidence>
<dbReference type="InterPro" id="IPR029010">
    <property type="entry name" value="ThuA-like"/>
</dbReference>
<dbReference type="KEGG" id="aswu:HUW51_05820"/>
<proteinExistence type="predicted"/>
<keyword evidence="8" id="KW-1185">Reference proteome</keyword>
<dbReference type="Pfam" id="PF06283">
    <property type="entry name" value="ThuA"/>
    <property type="match status" value="1"/>
</dbReference>
<evidence type="ECO:0000313" key="8">
    <source>
        <dbReference type="Proteomes" id="UP000515237"/>
    </source>
</evidence>
<dbReference type="GO" id="GO:0009055">
    <property type="term" value="F:electron transfer activity"/>
    <property type="evidence" value="ECO:0007669"/>
    <property type="project" value="InterPro"/>
</dbReference>
<feature type="signal peptide" evidence="5">
    <location>
        <begin position="1"/>
        <end position="21"/>
    </location>
</feature>
<keyword evidence="1" id="KW-0813">Transport</keyword>
<evidence type="ECO:0000256" key="2">
    <source>
        <dbReference type="ARBA" id="ARBA00022723"/>
    </source>
</evidence>
<keyword evidence="4" id="KW-0186">Copper</keyword>
<dbReference type="Gene3D" id="3.40.50.880">
    <property type="match status" value="1"/>
</dbReference>
<dbReference type="NCBIfam" id="TIGR02604">
    <property type="entry name" value="Piru_Ver_Nterm"/>
    <property type="match status" value="1"/>
</dbReference>
<sequence length="1212" mass="132578">MKKLICLVLFTGLLFSGCAKKAGMNSMSATSNTSGKEGPRRGEVLFLGHNSKHHDSGKYAPWLAITLFKSGVNLTYTIDLKDLNPENLSKYDGLVIYANHDTLAADQEKALQGFVEGGKGLIPLHCATGCFKNSEWYINAIGGQFKSHGNGTFTTAIVNKKHPVTQGLTEFSTTDETYVHQNLNKDKTVLMERVEGSTREPYTWVRNQGKGRVFYTAYGHDDSTWTKPGFQKLVSNGVLWAIGDKVQKQIAALNAPNVDIYASSNIAITDYTKRHLVPKMQEALSPEQSLKLTQVPVNFEVQLFATEPDITNPIAMSWDERGRLWIVESVDYPNTFLETDGAANDRIKICEDTNGDGKADKFTVFADKLNIPTSMVFANGGVIVSMAPHFVFLKDTDGDDKADVRENIMTGWEKNDTHFGPSNLQYGFDNKIWGVVGSGFNGTTKDSKNLSFRTGVYHVNPDGTGMEFLANTSNNTWGLGFSEDNNVFISTANNTHSAFYSMPAKYTQRALPALTASTADGKAASTGILPVQKIDGHYDAHTLTPNLRQVDVVGGFTSAAGHHLYTARSFPKEYWNRIALVCEPTVRLLHNAIIEPKGAGFAEKDGWNLMASSDEWFGPVHAEVGPDGAVWVADWYNFIIQHNVFVPAQAPSEMVLPFTEQPMGQGNAFKSPLRDINHGRVYRVVYKKAQPYTPLKLSKTDTPALLAALENDNMFWRMTAQRLLVENKDKAALPGLYKIINNQKVDEIGLNSPAVHALWTLHGLGALDGTNAEAMQVAVKAMSHPAAGVRKAALAVMPRTTQTSDIIQKSSLLNDPNLNVRLNTLLAIAEMPASDELGKLVYEATLKPENGQDEWISRAAFAAAITHQNGFLAAAAKNNPESNNPDNLSARVAKAVSEESYALPRRGNLLFPPDVKGKEIIMKGTIAKGNRDLQGLIMAQGDKENGYGLFIQEGKLNLVVRQKGKTYQAVSAQPVPDKFDFEAQLLNGGEMNVEIDGQLVAQAKAPGLFTQPLTTTVRVSQDVENEDRMGKYEGTFRLVGDMQNATLELRQAGKTSKSIAANKPTGGKAVVKTMPVKNTASATNNSETVTINLRVVENVMQFDKKLLTVKAGQKVIINLMNPDNMQHNLVIIQKGTMQKVGAAADAIARDPNGAEKSYVPQIPEVLHATKLVNSGEEVTLRFTAPAQPGDYPFVCTFPGHWRIMNGILKVVN</sequence>
<dbReference type="PANTHER" id="PTHR33546:SF1">
    <property type="entry name" value="LARGE, MULTIFUNCTIONAL SECRETED PROTEIN"/>
    <property type="match status" value="1"/>
</dbReference>
<evidence type="ECO:0000256" key="4">
    <source>
        <dbReference type="ARBA" id="ARBA00023008"/>
    </source>
</evidence>
<dbReference type="PROSITE" id="PS00196">
    <property type="entry name" value="COPPER_BLUE"/>
    <property type="match status" value="1"/>
</dbReference>
<dbReference type="Pfam" id="PF23500">
    <property type="entry name" value="DUF7133"/>
    <property type="match status" value="1"/>
</dbReference>
<keyword evidence="2" id="KW-0479">Metal-binding</keyword>
<dbReference type="RefSeq" id="WP_185273050.1">
    <property type="nucleotide sequence ID" value="NZ_CP055156.1"/>
</dbReference>
<dbReference type="InterPro" id="IPR008972">
    <property type="entry name" value="Cupredoxin"/>
</dbReference>
<evidence type="ECO:0000256" key="5">
    <source>
        <dbReference type="SAM" id="SignalP"/>
    </source>
</evidence>
<feature type="domain" description="WW" evidence="6">
    <location>
        <begin position="204"/>
        <end position="228"/>
    </location>
</feature>
<gene>
    <name evidence="7" type="ORF">HUW51_05820</name>
</gene>
<dbReference type="PANTHER" id="PTHR33546">
    <property type="entry name" value="LARGE, MULTIFUNCTIONAL SECRETED PROTEIN-RELATED"/>
    <property type="match status" value="1"/>
</dbReference>
<dbReference type="InterPro" id="IPR029062">
    <property type="entry name" value="Class_I_gatase-like"/>
</dbReference>
<reference evidence="7 8" key="1">
    <citation type="journal article" date="2018" name="Int. J. Syst. Evol. Microbiol.">
        <title>Adhaeribacter swui sp. nov., isolated from wet mud.</title>
        <authorList>
            <person name="Kim D.U."/>
            <person name="Kim K.W."/>
            <person name="Kang M.S."/>
            <person name="Kim J.Y."/>
            <person name="Jang J.H."/>
            <person name="Kim M.K."/>
        </authorList>
    </citation>
    <scope>NUCLEOTIDE SEQUENCE [LARGE SCALE GENOMIC DNA]</scope>
    <source>
        <strain evidence="7 8">KCTC 52873</strain>
    </source>
</reference>
<dbReference type="CDD" id="cd04233">
    <property type="entry name" value="Auracyanin"/>
    <property type="match status" value="1"/>
</dbReference>
<dbReference type="InterPro" id="IPR028871">
    <property type="entry name" value="BlueCu_1_BS"/>
</dbReference>
<dbReference type="InterPro" id="IPR000923">
    <property type="entry name" value="BlueCu_1"/>
</dbReference>
<name>A0A7G7G536_9BACT</name>
<dbReference type="Gene3D" id="2.60.40.420">
    <property type="entry name" value="Cupredoxins - blue copper proteins"/>
    <property type="match status" value="1"/>
</dbReference>
<evidence type="ECO:0000313" key="7">
    <source>
        <dbReference type="EMBL" id="QNF32270.1"/>
    </source>
</evidence>
<dbReference type="InterPro" id="IPR016024">
    <property type="entry name" value="ARM-type_fold"/>
</dbReference>
<dbReference type="AlphaFoldDB" id="A0A7G7G536"/>
<keyword evidence="3" id="KW-0249">Electron transport</keyword>
<dbReference type="InterPro" id="IPR011989">
    <property type="entry name" value="ARM-like"/>
</dbReference>
<keyword evidence="5" id="KW-0732">Signal</keyword>
<dbReference type="InterPro" id="IPR011042">
    <property type="entry name" value="6-blade_b-propeller_TolB-like"/>
</dbReference>
<dbReference type="GO" id="GO:0005507">
    <property type="term" value="F:copper ion binding"/>
    <property type="evidence" value="ECO:0007669"/>
    <property type="project" value="InterPro"/>
</dbReference>
<dbReference type="SUPFAM" id="SSF48371">
    <property type="entry name" value="ARM repeat"/>
    <property type="match status" value="1"/>
</dbReference>
<dbReference type="PROSITE" id="PS01159">
    <property type="entry name" value="WW_DOMAIN_1"/>
    <property type="match status" value="1"/>
</dbReference>
<dbReference type="InterPro" id="IPR001202">
    <property type="entry name" value="WW_dom"/>
</dbReference>
<dbReference type="Gene3D" id="2.120.10.30">
    <property type="entry name" value="TolB, C-terminal domain"/>
    <property type="match status" value="1"/>
</dbReference>
<dbReference type="InterPro" id="IPR055557">
    <property type="entry name" value="DUF7133"/>
</dbReference>
<dbReference type="PROSITE" id="PS51257">
    <property type="entry name" value="PROKAR_LIPOPROTEIN"/>
    <property type="match status" value="1"/>
</dbReference>
<dbReference type="InterPro" id="IPR013428">
    <property type="entry name" value="Membrane-bound_put_N"/>
</dbReference>
<feature type="chain" id="PRO_5028949127" evidence="5">
    <location>
        <begin position="22"/>
        <end position="1212"/>
    </location>
</feature>
<evidence type="ECO:0000256" key="1">
    <source>
        <dbReference type="ARBA" id="ARBA00022448"/>
    </source>
</evidence>
<dbReference type="InterPro" id="IPR011041">
    <property type="entry name" value="Quinoprot_gluc/sorb_DH_b-prop"/>
</dbReference>
<dbReference type="Gene3D" id="1.25.10.10">
    <property type="entry name" value="Leucine-rich Repeat Variant"/>
    <property type="match status" value="1"/>
</dbReference>
<dbReference type="Proteomes" id="UP000515237">
    <property type="component" value="Chromosome"/>
</dbReference>